<name>A0ABW4DVV9_9RHOB</name>
<dbReference type="Proteomes" id="UP001597302">
    <property type="component" value="Unassembled WGS sequence"/>
</dbReference>
<evidence type="ECO:0000313" key="2">
    <source>
        <dbReference type="Proteomes" id="UP001597302"/>
    </source>
</evidence>
<dbReference type="RefSeq" id="WP_242679639.1">
    <property type="nucleotide sequence ID" value="NZ_CBCSAJ010000028.1"/>
</dbReference>
<dbReference type="InterPro" id="IPR029044">
    <property type="entry name" value="Nucleotide-diphossugar_trans"/>
</dbReference>
<proteinExistence type="predicted"/>
<accession>A0ABW4DVV9</accession>
<protein>
    <submittedName>
        <fullName evidence="1">Glycosyltransferase family 2 protein</fullName>
    </submittedName>
</protein>
<reference evidence="2" key="1">
    <citation type="journal article" date="2019" name="Int. J. Syst. Evol. Microbiol.">
        <title>The Global Catalogue of Microorganisms (GCM) 10K type strain sequencing project: providing services to taxonomists for standard genome sequencing and annotation.</title>
        <authorList>
            <consortium name="The Broad Institute Genomics Platform"/>
            <consortium name="The Broad Institute Genome Sequencing Center for Infectious Disease"/>
            <person name="Wu L."/>
            <person name="Ma J."/>
        </authorList>
    </citation>
    <scope>NUCLEOTIDE SEQUENCE [LARGE SCALE GENOMIC DNA]</scope>
    <source>
        <strain evidence="2">CCM 8875</strain>
    </source>
</reference>
<sequence>MGTPVIRDAFRRFKQRRRQARAMADIAARPTGPGRAHGLGSELIVSLTSYPARFGTLLPTLQALTLQSVQPDRVILWLDDGDALHLPPDIRSMAGLEIRTCPAWRSYKKIVQTLIAHPGAFVVTADDDLYYAFDWLEGLTDAAGAGARIACHRAHQVVLHNDRPAPYEQWRHNLDAPDAGPLVFPTGVSGVIYAPGVFHPDVTRDDLFMRLAPGADDLWLYWMGRMAGSAPVKIGGRNRILEWQGSQETSLRAVNRPAQGMGGNDRAIAALMDHYGWPRWPG</sequence>
<comment type="caution">
    <text evidence="1">The sequence shown here is derived from an EMBL/GenBank/DDBJ whole genome shotgun (WGS) entry which is preliminary data.</text>
</comment>
<gene>
    <name evidence="1" type="ORF">ACFQ5P_03900</name>
</gene>
<dbReference type="EMBL" id="JBHTOQ010000004">
    <property type="protein sequence ID" value="MFD1480431.1"/>
    <property type="molecule type" value="Genomic_DNA"/>
</dbReference>
<keyword evidence="2" id="KW-1185">Reference proteome</keyword>
<evidence type="ECO:0000313" key="1">
    <source>
        <dbReference type="EMBL" id="MFD1480431.1"/>
    </source>
</evidence>
<organism evidence="1 2">
    <name type="scientific">Paracoccus nototheniae</name>
    <dbReference type="NCBI Taxonomy" id="2489002"/>
    <lineage>
        <taxon>Bacteria</taxon>
        <taxon>Pseudomonadati</taxon>
        <taxon>Pseudomonadota</taxon>
        <taxon>Alphaproteobacteria</taxon>
        <taxon>Rhodobacterales</taxon>
        <taxon>Paracoccaceae</taxon>
        <taxon>Paracoccus</taxon>
    </lineage>
</organism>
<dbReference type="SUPFAM" id="SSF53448">
    <property type="entry name" value="Nucleotide-diphospho-sugar transferases"/>
    <property type="match status" value="1"/>
</dbReference>